<protein>
    <submittedName>
        <fullName evidence="3">Glycosyltransferase</fullName>
    </submittedName>
</protein>
<sequence length="388" mass="43606">MKILVNAISARIGGIVTYTRNLARSLAERKVDATIAVSARFPENGLPLWHHWASDLRPLSRFLWEQTFWRRTVARLKPDVLFSSANFGLLSCPVPQILLIREGGLFDPFYLANCTPAQGVAPALQRSVRRRLILESARRSDRVVTPTLAMRELLLHWAPDLASRIEVNSYGTMSESFSPSSGLRRDWRVDGCLRLIYVSVYYPHKQPELVCRAVAELNRTGRQAHATISMDIRETEDFRGGLLDRHILTEASARGDVTLGRRPYESLPELYRTHDVFVFPSISETFGHPMVEAMGCGLPVVAADTPVNREICGDAALYFEPLSLSALLDCLSRLEGDPQLRAALIARGRQRVVESFTWESHVDRLIQVFREVAEDQDRKLLDSGAQAG</sequence>
<gene>
    <name evidence="3" type="ORF">H261_21748</name>
</gene>
<proteinExistence type="predicted"/>
<dbReference type="OrthoDB" id="9801609at2"/>
<evidence type="ECO:0000313" key="3">
    <source>
        <dbReference type="EMBL" id="EME67795.1"/>
    </source>
</evidence>
<dbReference type="SUPFAM" id="SSF53756">
    <property type="entry name" value="UDP-Glycosyltransferase/glycogen phosphorylase"/>
    <property type="match status" value="1"/>
</dbReference>
<dbReference type="eggNOG" id="COG0438">
    <property type="taxonomic scope" value="Bacteria"/>
</dbReference>
<dbReference type="CDD" id="cd03809">
    <property type="entry name" value="GT4_MtfB-like"/>
    <property type="match status" value="1"/>
</dbReference>
<keyword evidence="4" id="KW-1185">Reference proteome</keyword>
<dbReference type="AlphaFoldDB" id="M2Z0I6"/>
<dbReference type="Gene3D" id="3.40.50.2000">
    <property type="entry name" value="Glycogen Phosphorylase B"/>
    <property type="match status" value="2"/>
</dbReference>
<dbReference type="InterPro" id="IPR028098">
    <property type="entry name" value="Glyco_trans_4-like_N"/>
</dbReference>
<dbReference type="InterPro" id="IPR001296">
    <property type="entry name" value="Glyco_trans_1"/>
</dbReference>
<dbReference type="GO" id="GO:0016757">
    <property type="term" value="F:glycosyltransferase activity"/>
    <property type="evidence" value="ECO:0007669"/>
    <property type="project" value="InterPro"/>
</dbReference>
<evidence type="ECO:0000313" key="4">
    <source>
        <dbReference type="Proteomes" id="UP000011744"/>
    </source>
</evidence>
<accession>M2Z0I6</accession>
<feature type="domain" description="Glycosyltransferase subfamily 4-like N-terminal" evidence="2">
    <location>
        <begin position="12"/>
        <end position="167"/>
    </location>
</feature>
<comment type="caution">
    <text evidence="3">The sequence shown here is derived from an EMBL/GenBank/DDBJ whole genome shotgun (WGS) entry which is preliminary data.</text>
</comment>
<dbReference type="Pfam" id="PF00534">
    <property type="entry name" value="Glycos_transf_1"/>
    <property type="match status" value="1"/>
</dbReference>
<dbReference type="Pfam" id="PF13439">
    <property type="entry name" value="Glyco_transf_4"/>
    <property type="match status" value="1"/>
</dbReference>
<dbReference type="PANTHER" id="PTHR46401">
    <property type="entry name" value="GLYCOSYLTRANSFERASE WBBK-RELATED"/>
    <property type="match status" value="1"/>
</dbReference>
<name>M2Z0I6_9PROT</name>
<organism evidence="3 4">
    <name type="scientific">Paramagnetospirillum caucaseum</name>
    <dbReference type="NCBI Taxonomy" id="1244869"/>
    <lineage>
        <taxon>Bacteria</taxon>
        <taxon>Pseudomonadati</taxon>
        <taxon>Pseudomonadota</taxon>
        <taxon>Alphaproteobacteria</taxon>
        <taxon>Rhodospirillales</taxon>
        <taxon>Magnetospirillaceae</taxon>
        <taxon>Paramagnetospirillum</taxon>
    </lineage>
</organism>
<dbReference type="STRING" id="1244869.H261_21748"/>
<dbReference type="PATRIC" id="fig|1244869.3.peg.4286"/>
<evidence type="ECO:0000259" key="2">
    <source>
        <dbReference type="Pfam" id="PF13439"/>
    </source>
</evidence>
<reference evidence="3 4" key="1">
    <citation type="journal article" date="2014" name="Genome Announc.">
        <title>Draft Genome Sequence of Magnetospirillum sp. Strain SO-1, a Freshwater Magnetotactic Bacterium Isolated from the Ol'khovka River, Russia.</title>
        <authorList>
            <person name="Grouzdev D.S."/>
            <person name="Dziuba M.V."/>
            <person name="Sukhacheva M.S."/>
            <person name="Mardanov A.V."/>
            <person name="Beletskiy A.V."/>
            <person name="Kuznetsov B.B."/>
            <person name="Skryabin K.G."/>
        </authorList>
    </citation>
    <scope>NUCLEOTIDE SEQUENCE [LARGE SCALE GENOMIC DNA]</scope>
    <source>
        <strain evidence="3 4">SO-1</strain>
    </source>
</reference>
<dbReference type="EMBL" id="AONQ01000105">
    <property type="protein sequence ID" value="EME67795.1"/>
    <property type="molecule type" value="Genomic_DNA"/>
</dbReference>
<dbReference type="PANTHER" id="PTHR46401:SF8">
    <property type="entry name" value="BLL6006 PROTEIN"/>
    <property type="match status" value="1"/>
</dbReference>
<evidence type="ECO:0000259" key="1">
    <source>
        <dbReference type="Pfam" id="PF00534"/>
    </source>
</evidence>
<keyword evidence="3" id="KW-0808">Transferase</keyword>
<dbReference type="Proteomes" id="UP000011744">
    <property type="component" value="Unassembled WGS sequence"/>
</dbReference>
<feature type="domain" description="Glycosyl transferase family 1" evidence="1">
    <location>
        <begin position="195"/>
        <end position="351"/>
    </location>
</feature>
<dbReference type="RefSeq" id="WP_008621905.1">
    <property type="nucleotide sequence ID" value="NZ_AONQ01000105.1"/>
</dbReference>